<dbReference type="Proteomes" id="UP000077755">
    <property type="component" value="Chromosome 4"/>
</dbReference>
<dbReference type="Gramene" id="KZM99309">
    <property type="protein sequence ID" value="KZM99309"/>
    <property type="gene ID" value="DCAR_013329"/>
</dbReference>
<accession>A0A165YW14</accession>
<reference evidence="2" key="1">
    <citation type="journal article" date="2016" name="Nat. Genet.">
        <title>A high-quality carrot genome assembly provides new insights into carotenoid accumulation and asterid genome evolution.</title>
        <authorList>
            <person name="Iorizzo M."/>
            <person name="Ellison S."/>
            <person name="Senalik D."/>
            <person name="Zeng P."/>
            <person name="Satapoomin P."/>
            <person name="Huang J."/>
            <person name="Bowman M."/>
            <person name="Iovene M."/>
            <person name="Sanseverino W."/>
            <person name="Cavagnaro P."/>
            <person name="Yildiz M."/>
            <person name="Macko-Podgorni A."/>
            <person name="Moranska E."/>
            <person name="Grzebelus E."/>
            <person name="Grzebelus D."/>
            <person name="Ashrafi H."/>
            <person name="Zheng Z."/>
            <person name="Cheng S."/>
            <person name="Spooner D."/>
            <person name="Van Deynze A."/>
            <person name="Simon P."/>
        </authorList>
    </citation>
    <scope>NUCLEOTIDE SEQUENCE</scope>
    <source>
        <tissue evidence="2">Leaf</tissue>
    </source>
</reference>
<feature type="region of interest" description="Disordered" evidence="1">
    <location>
        <begin position="120"/>
        <end position="139"/>
    </location>
</feature>
<name>A0A165YW14_DAUCS</name>
<organism evidence="2 3">
    <name type="scientific">Daucus carota subsp. sativus</name>
    <name type="common">Carrot</name>
    <dbReference type="NCBI Taxonomy" id="79200"/>
    <lineage>
        <taxon>Eukaryota</taxon>
        <taxon>Viridiplantae</taxon>
        <taxon>Streptophyta</taxon>
        <taxon>Embryophyta</taxon>
        <taxon>Tracheophyta</taxon>
        <taxon>Spermatophyta</taxon>
        <taxon>Magnoliopsida</taxon>
        <taxon>eudicotyledons</taxon>
        <taxon>Gunneridae</taxon>
        <taxon>Pentapetalae</taxon>
        <taxon>asterids</taxon>
        <taxon>campanulids</taxon>
        <taxon>Apiales</taxon>
        <taxon>Apiaceae</taxon>
        <taxon>Apioideae</taxon>
        <taxon>Scandiceae</taxon>
        <taxon>Daucinae</taxon>
        <taxon>Daucus</taxon>
        <taxon>Daucus sect. Daucus</taxon>
    </lineage>
</organism>
<evidence type="ECO:0000313" key="3">
    <source>
        <dbReference type="Proteomes" id="UP000077755"/>
    </source>
</evidence>
<protein>
    <submittedName>
        <fullName evidence="2">Uncharacterized protein</fullName>
    </submittedName>
</protein>
<feature type="compositionally biased region" description="Acidic residues" evidence="1">
    <location>
        <begin position="121"/>
        <end position="132"/>
    </location>
</feature>
<sequence>MIQDQEYFIQAGKTENSKEQNSVRNCCRNVQLVHSMSWTTLGSCHLIQLYSVVTALNNSPTFSLNPKSGLISIFVSNLCPDEFYFNSKELRMVVVELKDVCFSNTSVFKASDVCINAYNENEGDDDDDDDDASSVAPAA</sequence>
<keyword evidence="3" id="KW-1185">Reference proteome</keyword>
<reference evidence="2" key="2">
    <citation type="submission" date="2022-03" db="EMBL/GenBank/DDBJ databases">
        <title>Draft title - Genomic analysis of global carrot germplasm unveils the trajectory of domestication and the origin of high carotenoid orange carrot.</title>
        <authorList>
            <person name="Iorizzo M."/>
            <person name="Ellison S."/>
            <person name="Senalik D."/>
            <person name="Macko-Podgorni A."/>
            <person name="Grzebelus D."/>
            <person name="Bostan H."/>
            <person name="Rolling W."/>
            <person name="Curaba J."/>
            <person name="Simon P."/>
        </authorList>
    </citation>
    <scope>NUCLEOTIDE SEQUENCE</scope>
    <source>
        <tissue evidence="2">Leaf</tissue>
    </source>
</reference>
<gene>
    <name evidence="2" type="ORF">DCAR_0417711</name>
</gene>
<dbReference type="EMBL" id="CP093346">
    <property type="protein sequence ID" value="WOG98370.1"/>
    <property type="molecule type" value="Genomic_DNA"/>
</dbReference>
<evidence type="ECO:0000313" key="2">
    <source>
        <dbReference type="EMBL" id="WOG98370.1"/>
    </source>
</evidence>
<proteinExistence type="predicted"/>
<evidence type="ECO:0000256" key="1">
    <source>
        <dbReference type="SAM" id="MobiDB-lite"/>
    </source>
</evidence>
<dbReference type="AlphaFoldDB" id="A0A165YW14"/>